<name>A0A5S6R1Q4_TRIMR</name>
<proteinExistence type="predicted"/>
<evidence type="ECO:0000313" key="1">
    <source>
        <dbReference type="Proteomes" id="UP000046395"/>
    </source>
</evidence>
<reference evidence="2" key="1">
    <citation type="submission" date="2019-12" db="UniProtKB">
        <authorList>
            <consortium name="WormBaseParasite"/>
        </authorList>
    </citation>
    <scope>IDENTIFICATION</scope>
</reference>
<evidence type="ECO:0000313" key="2">
    <source>
        <dbReference type="WBParaSite" id="TMUE_3000013581.1"/>
    </source>
</evidence>
<accession>A0A5S6R1Q4</accession>
<organism evidence="1 2">
    <name type="scientific">Trichuris muris</name>
    <name type="common">Mouse whipworm</name>
    <dbReference type="NCBI Taxonomy" id="70415"/>
    <lineage>
        <taxon>Eukaryota</taxon>
        <taxon>Metazoa</taxon>
        <taxon>Ecdysozoa</taxon>
        <taxon>Nematoda</taxon>
        <taxon>Enoplea</taxon>
        <taxon>Dorylaimia</taxon>
        <taxon>Trichinellida</taxon>
        <taxon>Trichuridae</taxon>
        <taxon>Trichuris</taxon>
    </lineage>
</organism>
<dbReference type="WBParaSite" id="TMUE_3000013581.1">
    <property type="protein sequence ID" value="TMUE_3000013581.1"/>
    <property type="gene ID" value="WBGene00289979"/>
</dbReference>
<dbReference type="Proteomes" id="UP000046395">
    <property type="component" value="Unassembled WGS sequence"/>
</dbReference>
<dbReference type="AlphaFoldDB" id="A0A5S6R1Q4"/>
<keyword evidence="1" id="KW-1185">Reference proteome</keyword>
<protein>
    <submittedName>
        <fullName evidence="2">Uncharacterized protein</fullName>
    </submittedName>
</protein>
<sequence>MPKGTEVASLTQKSVNLWPKIMPMIKWLDGHIERKASRSAKMSRKTLRTPSLEPMCCRSVLKSVRREIASDSRDISKSKLFVEDILLILFK</sequence>